<dbReference type="GO" id="GO:0050566">
    <property type="term" value="F:asparaginyl-tRNA synthase (glutamine-hydrolyzing) activity"/>
    <property type="evidence" value="ECO:0007669"/>
    <property type="project" value="UniProtKB-EC"/>
</dbReference>
<dbReference type="Pfam" id="PF02686">
    <property type="entry name" value="GatC"/>
    <property type="match status" value="1"/>
</dbReference>
<organism evidence="1">
    <name type="scientific">hydrocarbon metagenome</name>
    <dbReference type="NCBI Taxonomy" id="938273"/>
    <lineage>
        <taxon>unclassified sequences</taxon>
        <taxon>metagenomes</taxon>
        <taxon>ecological metagenomes</taxon>
    </lineage>
</organism>
<dbReference type="PANTHER" id="PTHR15004:SF0">
    <property type="entry name" value="GLUTAMYL-TRNA(GLN) AMIDOTRANSFERASE SUBUNIT C, MITOCHONDRIAL"/>
    <property type="match status" value="1"/>
</dbReference>
<dbReference type="GO" id="GO:0070681">
    <property type="term" value="P:glutaminyl-tRNAGln biosynthesis via transamidation"/>
    <property type="evidence" value="ECO:0007669"/>
    <property type="project" value="TreeGrafter"/>
</dbReference>
<dbReference type="GO" id="GO:0050567">
    <property type="term" value="F:glutaminyl-tRNA synthase (glutamine-hydrolyzing) activity"/>
    <property type="evidence" value="ECO:0007669"/>
    <property type="project" value="UniProtKB-EC"/>
</dbReference>
<dbReference type="InterPro" id="IPR003837">
    <property type="entry name" value="GatC"/>
</dbReference>
<accession>A0A0W8FR70</accession>
<keyword evidence="1" id="KW-0436">Ligase</keyword>
<proteinExistence type="inferred from homology"/>
<keyword evidence="1" id="KW-0808">Transferase</keyword>
<dbReference type="Gene3D" id="1.10.20.60">
    <property type="entry name" value="Glu-tRNAGln amidotransferase C subunit, N-terminal domain"/>
    <property type="match status" value="1"/>
</dbReference>
<reference evidence="1" key="1">
    <citation type="journal article" date="2015" name="Proc. Natl. Acad. Sci. U.S.A.">
        <title>Networks of energetic and metabolic interactions define dynamics in microbial communities.</title>
        <authorList>
            <person name="Embree M."/>
            <person name="Liu J.K."/>
            <person name="Al-Bassam M.M."/>
            <person name="Zengler K."/>
        </authorList>
    </citation>
    <scope>NUCLEOTIDE SEQUENCE</scope>
</reference>
<dbReference type="EC" id="6.3.5.7" evidence="1"/>
<dbReference type="AlphaFoldDB" id="A0A0W8FR70"/>
<dbReference type="EC" id="6.3.5.6" evidence="1"/>
<dbReference type="GO" id="GO:0016740">
    <property type="term" value="F:transferase activity"/>
    <property type="evidence" value="ECO:0007669"/>
    <property type="project" value="UniProtKB-KW"/>
</dbReference>
<dbReference type="EMBL" id="LNQE01000912">
    <property type="protein sequence ID" value="KUG23350.1"/>
    <property type="molecule type" value="Genomic_DNA"/>
</dbReference>
<evidence type="ECO:0000313" key="1">
    <source>
        <dbReference type="EMBL" id="KUG23350.1"/>
    </source>
</evidence>
<sequence>MKISSREVEYVAHLARLEVTERETEKFTAQLNDILLYIDKLNEVDTKGVEPMSHAIAVTNAFREDKILDSIGTQQSLSNAPDARGEFFRVPKVID</sequence>
<dbReference type="PANTHER" id="PTHR15004">
    <property type="entry name" value="GLUTAMYL-TRNA(GLN) AMIDOTRANSFERASE SUBUNIT C, MITOCHONDRIAL"/>
    <property type="match status" value="1"/>
</dbReference>
<dbReference type="InterPro" id="IPR036113">
    <property type="entry name" value="Asp/Glu-ADT_sf_sub_c"/>
</dbReference>
<protein>
    <submittedName>
        <fullName evidence="1">Aspartyl-trna(Asn) amidotransferase subunit c</fullName>
        <ecNumber evidence="1">6.3.5.6</ecNumber>
        <ecNumber evidence="1">6.3.5.7</ecNumber>
    </submittedName>
</protein>
<gene>
    <name evidence="1" type="ORF">ASZ90_006878</name>
</gene>
<dbReference type="HAMAP" id="MF_00122">
    <property type="entry name" value="GatC"/>
    <property type="match status" value="1"/>
</dbReference>
<dbReference type="NCBIfam" id="TIGR00135">
    <property type="entry name" value="gatC"/>
    <property type="match status" value="1"/>
</dbReference>
<dbReference type="GO" id="GO:0006450">
    <property type="term" value="P:regulation of translational fidelity"/>
    <property type="evidence" value="ECO:0007669"/>
    <property type="project" value="InterPro"/>
</dbReference>
<comment type="caution">
    <text evidence="1">The sequence shown here is derived from an EMBL/GenBank/DDBJ whole genome shotgun (WGS) entry which is preliminary data.</text>
</comment>
<name>A0A0W8FR70_9ZZZZ</name>
<dbReference type="SUPFAM" id="SSF141000">
    <property type="entry name" value="Glu-tRNAGln amidotransferase C subunit"/>
    <property type="match status" value="1"/>
</dbReference>